<accession>A0A6N8SA33</accession>
<gene>
    <name evidence="1" type="ORF">GR138_12040</name>
</gene>
<evidence type="ECO:0000313" key="2">
    <source>
        <dbReference type="Proteomes" id="UP000435802"/>
    </source>
</evidence>
<organism evidence="1 2">
    <name type="scientific">Shinella kummerowiae</name>
    <dbReference type="NCBI Taxonomy" id="417745"/>
    <lineage>
        <taxon>Bacteria</taxon>
        <taxon>Pseudomonadati</taxon>
        <taxon>Pseudomonadota</taxon>
        <taxon>Alphaproteobacteria</taxon>
        <taxon>Hyphomicrobiales</taxon>
        <taxon>Rhizobiaceae</taxon>
        <taxon>Shinella</taxon>
    </lineage>
</organism>
<sequence>MRIGFGGLQWRPADFWEATLTEFFQAIHGRNEANGAEEKPKAPTKGEMAELLAWADGK</sequence>
<proteinExistence type="predicted"/>
<keyword evidence="2" id="KW-1185">Reference proteome</keyword>
<dbReference type="EMBL" id="WUMK01000004">
    <property type="protein sequence ID" value="MXN45924.1"/>
    <property type="molecule type" value="Genomic_DNA"/>
</dbReference>
<evidence type="ECO:0000313" key="1">
    <source>
        <dbReference type="EMBL" id="MXN45924.1"/>
    </source>
</evidence>
<dbReference type="Pfam" id="PF09550">
    <property type="entry name" value="Phage_TAC_6"/>
    <property type="match status" value="1"/>
</dbReference>
<name>A0A6N8SA33_9HYPH</name>
<reference evidence="1 2" key="1">
    <citation type="submission" date="2019-12" db="EMBL/GenBank/DDBJ databases">
        <title>Shinella kummerowiae sp. nov., a symbiotic bacterium isolated from root nodules of the herbal legume Kummerowia stipulacea.</title>
        <authorList>
            <person name="Gao J."/>
        </authorList>
    </citation>
    <scope>NUCLEOTIDE SEQUENCE [LARGE SCALE GENOMIC DNA]</scope>
    <source>
        <strain evidence="1 2">CCBAU 25048</strain>
    </source>
</reference>
<comment type="caution">
    <text evidence="1">The sequence shown here is derived from an EMBL/GenBank/DDBJ whole genome shotgun (WGS) entry which is preliminary data.</text>
</comment>
<dbReference type="AlphaFoldDB" id="A0A6N8SA33"/>
<dbReference type="InterPro" id="IPR019056">
    <property type="entry name" value="Phage_TAC_6"/>
</dbReference>
<dbReference type="Proteomes" id="UP000435802">
    <property type="component" value="Unassembled WGS sequence"/>
</dbReference>
<protein>
    <submittedName>
        <fullName evidence="1">Phage tail assembly chaperone</fullName>
    </submittedName>
</protein>
<dbReference type="OrthoDB" id="7582980at2"/>